<feature type="transmembrane region" description="Helical" evidence="7">
    <location>
        <begin position="41"/>
        <end position="64"/>
    </location>
</feature>
<feature type="compositionally biased region" description="Low complexity" evidence="6">
    <location>
        <begin position="294"/>
        <end position="303"/>
    </location>
</feature>
<dbReference type="OrthoDB" id="3897607at2759"/>
<keyword evidence="3 7" id="KW-1133">Transmembrane helix</keyword>
<comment type="subcellular location">
    <subcellularLocation>
        <location evidence="1">Membrane</location>
        <topology evidence="1">Multi-pass membrane protein</topology>
    </subcellularLocation>
</comment>
<dbReference type="InterPro" id="IPR052337">
    <property type="entry name" value="SAT4-like"/>
</dbReference>
<evidence type="ECO:0000256" key="6">
    <source>
        <dbReference type="SAM" id="MobiDB-lite"/>
    </source>
</evidence>
<sequence length="463" mass="50655">MVDRPAAVRGIAAAFLALSSVAVILRCYVRLRIIKAFGWDDFAMILSMLFYILFCTCMIGGSLWGTGKHLAELTAKQRTIAMEYWWFCNISYAVSSVLAKISVCIFLLRVMLFPCHRAVLYTVTTLAICTGIPFFVLLIIQCSPVSFWWTRMHGDTDGHCGYVNAIAIVLYIFSASSALFDLTVGTLPSLLVRKLQMNRRTKAAVAGLLGMACIASIAIIIRLAFVPTIHDPDFLYGTVEIAIWSCVEIGLSITAGSLATTRPLFRILYNRSSNDEPSSDPSTPRYHRTKHSRSTSGSTSNPSRRSRRMSLFDSGLGIFSRNGSVSRTHTTSSTSRRSSNLDKSRSGAEGRPSSGFYEPYIGVQMLAMRPTADVEGGRVEFDGSTHPDPGSELLNLNSNQELDLHAGGGRPEGLSVPGPAARKGSRIGVHRTFRMSSENERDKDKRNEGEEAGKDDGEANGHG</sequence>
<dbReference type="Proteomes" id="UP000256690">
    <property type="component" value="Unassembled WGS sequence"/>
</dbReference>
<feature type="region of interest" description="Disordered" evidence="6">
    <location>
        <begin position="402"/>
        <end position="463"/>
    </location>
</feature>
<dbReference type="GO" id="GO:0016020">
    <property type="term" value="C:membrane"/>
    <property type="evidence" value="ECO:0007669"/>
    <property type="project" value="UniProtKB-SubCell"/>
</dbReference>
<feature type="transmembrane region" description="Helical" evidence="7">
    <location>
        <begin position="6"/>
        <end position="29"/>
    </location>
</feature>
<comment type="similarity">
    <text evidence="5">Belongs to the SAT4 family.</text>
</comment>
<evidence type="ECO:0000259" key="8">
    <source>
        <dbReference type="Pfam" id="PF20684"/>
    </source>
</evidence>
<evidence type="ECO:0000256" key="3">
    <source>
        <dbReference type="ARBA" id="ARBA00022989"/>
    </source>
</evidence>
<dbReference type="PANTHER" id="PTHR33048">
    <property type="entry name" value="PTH11-LIKE INTEGRAL MEMBRANE PROTEIN (AFU_ORTHOLOGUE AFUA_5G11245)"/>
    <property type="match status" value="1"/>
</dbReference>
<dbReference type="GeneID" id="38115567"/>
<dbReference type="STRING" id="1810919.A0A3D8S611"/>
<feature type="domain" description="Rhodopsin" evidence="8">
    <location>
        <begin position="25"/>
        <end position="266"/>
    </location>
</feature>
<feature type="compositionally biased region" description="Basic and acidic residues" evidence="6">
    <location>
        <begin position="339"/>
        <end position="348"/>
    </location>
</feature>
<feature type="transmembrane region" description="Helical" evidence="7">
    <location>
        <begin position="241"/>
        <end position="261"/>
    </location>
</feature>
<dbReference type="RefSeq" id="XP_026604693.1">
    <property type="nucleotide sequence ID" value="XM_026747213.1"/>
</dbReference>
<feature type="transmembrane region" description="Helical" evidence="7">
    <location>
        <begin position="84"/>
        <end position="108"/>
    </location>
</feature>
<dbReference type="PANTHER" id="PTHR33048:SF96">
    <property type="entry name" value="INTEGRAL MEMBRANE PROTEIN"/>
    <property type="match status" value="1"/>
</dbReference>
<dbReference type="AlphaFoldDB" id="A0A3D8S611"/>
<feature type="compositionally biased region" description="Basic residues" evidence="6">
    <location>
        <begin position="423"/>
        <end position="433"/>
    </location>
</feature>
<evidence type="ECO:0000256" key="5">
    <source>
        <dbReference type="ARBA" id="ARBA00038359"/>
    </source>
</evidence>
<accession>A0A3D8S611</accession>
<feature type="region of interest" description="Disordered" evidence="6">
    <location>
        <begin position="322"/>
        <end position="356"/>
    </location>
</feature>
<evidence type="ECO:0000256" key="1">
    <source>
        <dbReference type="ARBA" id="ARBA00004141"/>
    </source>
</evidence>
<proteinExistence type="inferred from homology"/>
<evidence type="ECO:0000256" key="2">
    <source>
        <dbReference type="ARBA" id="ARBA00022692"/>
    </source>
</evidence>
<keyword evidence="4 7" id="KW-0472">Membrane</keyword>
<feature type="region of interest" description="Disordered" evidence="6">
    <location>
        <begin position="273"/>
        <end position="307"/>
    </location>
</feature>
<feature type="transmembrane region" description="Helical" evidence="7">
    <location>
        <begin position="203"/>
        <end position="229"/>
    </location>
</feature>
<feature type="transmembrane region" description="Helical" evidence="7">
    <location>
        <begin position="120"/>
        <end position="141"/>
    </location>
</feature>
<protein>
    <recommendedName>
        <fullName evidence="8">Rhodopsin domain-containing protein</fullName>
    </recommendedName>
</protein>
<reference evidence="9 10" key="1">
    <citation type="journal article" date="2018" name="IMA Fungus">
        <title>IMA Genome-F 9: Draft genome sequence of Annulohypoxylon stygium, Aspergillus mulundensis, Berkeleyomyces basicola (syn. Thielaviopsis basicola), Ceratocystis smalleyi, two Cercospora beticola strains, Coleophoma cylindrospora, Fusarium fracticaudum, Phialophora cf. hyalina, and Morchella septimelata.</title>
        <authorList>
            <person name="Wingfield B.D."/>
            <person name="Bills G.F."/>
            <person name="Dong Y."/>
            <person name="Huang W."/>
            <person name="Nel W.J."/>
            <person name="Swalarsk-Parry B.S."/>
            <person name="Vaghefi N."/>
            <person name="Wilken P.M."/>
            <person name="An Z."/>
            <person name="de Beer Z.W."/>
            <person name="De Vos L."/>
            <person name="Chen L."/>
            <person name="Duong T.A."/>
            <person name="Gao Y."/>
            <person name="Hammerbacher A."/>
            <person name="Kikkert J.R."/>
            <person name="Li Y."/>
            <person name="Li H."/>
            <person name="Li K."/>
            <person name="Li Q."/>
            <person name="Liu X."/>
            <person name="Ma X."/>
            <person name="Naidoo K."/>
            <person name="Pethybridge S.J."/>
            <person name="Sun J."/>
            <person name="Steenkamp E.T."/>
            <person name="van der Nest M.A."/>
            <person name="van Wyk S."/>
            <person name="Wingfield M.J."/>
            <person name="Xiong C."/>
            <person name="Yue Q."/>
            <person name="Zhang X."/>
        </authorList>
    </citation>
    <scope>NUCLEOTIDE SEQUENCE [LARGE SCALE GENOMIC DNA]</scope>
    <source>
        <strain evidence="9 10">DSM 5745</strain>
    </source>
</reference>
<gene>
    <name evidence="9" type="ORF">DSM5745_05197</name>
</gene>
<evidence type="ECO:0000313" key="9">
    <source>
        <dbReference type="EMBL" id="RDW81640.1"/>
    </source>
</evidence>
<feature type="transmembrane region" description="Helical" evidence="7">
    <location>
        <begin position="161"/>
        <end position="182"/>
    </location>
</feature>
<feature type="compositionally biased region" description="Low complexity" evidence="6">
    <location>
        <begin position="324"/>
        <end position="338"/>
    </location>
</feature>
<dbReference type="InterPro" id="IPR049326">
    <property type="entry name" value="Rhodopsin_dom_fungi"/>
</dbReference>
<keyword evidence="10" id="KW-1185">Reference proteome</keyword>
<evidence type="ECO:0000256" key="4">
    <source>
        <dbReference type="ARBA" id="ARBA00023136"/>
    </source>
</evidence>
<feature type="compositionally biased region" description="Basic and acidic residues" evidence="6">
    <location>
        <begin position="437"/>
        <end position="463"/>
    </location>
</feature>
<name>A0A3D8S611_9EURO</name>
<evidence type="ECO:0000313" key="10">
    <source>
        <dbReference type="Proteomes" id="UP000256690"/>
    </source>
</evidence>
<dbReference type="Pfam" id="PF20684">
    <property type="entry name" value="Fung_rhodopsin"/>
    <property type="match status" value="1"/>
</dbReference>
<organism evidence="9 10">
    <name type="scientific">Aspergillus mulundensis</name>
    <dbReference type="NCBI Taxonomy" id="1810919"/>
    <lineage>
        <taxon>Eukaryota</taxon>
        <taxon>Fungi</taxon>
        <taxon>Dikarya</taxon>
        <taxon>Ascomycota</taxon>
        <taxon>Pezizomycotina</taxon>
        <taxon>Eurotiomycetes</taxon>
        <taxon>Eurotiomycetidae</taxon>
        <taxon>Eurotiales</taxon>
        <taxon>Aspergillaceae</taxon>
        <taxon>Aspergillus</taxon>
        <taxon>Aspergillus subgen. Nidulantes</taxon>
    </lineage>
</organism>
<evidence type="ECO:0000256" key="7">
    <source>
        <dbReference type="SAM" id="Phobius"/>
    </source>
</evidence>
<dbReference type="EMBL" id="PVWQ01000005">
    <property type="protein sequence ID" value="RDW81640.1"/>
    <property type="molecule type" value="Genomic_DNA"/>
</dbReference>
<keyword evidence="2 7" id="KW-0812">Transmembrane</keyword>
<comment type="caution">
    <text evidence="9">The sequence shown here is derived from an EMBL/GenBank/DDBJ whole genome shotgun (WGS) entry which is preliminary data.</text>
</comment>
<feature type="compositionally biased region" description="Polar residues" evidence="6">
    <location>
        <begin position="273"/>
        <end position="282"/>
    </location>
</feature>